<dbReference type="RefSeq" id="WP_017928689.1">
    <property type="nucleotide sequence ID" value="NZ_KB822998.1"/>
</dbReference>
<keyword evidence="1" id="KW-1133">Transmembrane helix</keyword>
<gene>
    <name evidence="2" type="ORF">Lokhon_01833</name>
</gene>
<dbReference type="AlphaFoldDB" id="A0A017HC80"/>
<feature type="transmembrane region" description="Helical" evidence="1">
    <location>
        <begin position="21"/>
        <end position="40"/>
    </location>
</feature>
<keyword evidence="3" id="KW-1185">Reference proteome</keyword>
<protein>
    <submittedName>
        <fullName evidence="2">Uncharacterized protein</fullName>
    </submittedName>
</protein>
<accession>A0A017HC80</accession>
<proteinExistence type="predicted"/>
<dbReference type="Proteomes" id="UP000025047">
    <property type="component" value="Unassembled WGS sequence"/>
</dbReference>
<name>A0A017HC80_9RHOB</name>
<dbReference type="EMBL" id="APGJ01000006">
    <property type="protein sequence ID" value="EYD71763.1"/>
    <property type="molecule type" value="Genomic_DNA"/>
</dbReference>
<comment type="caution">
    <text evidence="2">The sequence shown here is derived from an EMBL/GenBank/DDBJ whole genome shotgun (WGS) entry which is preliminary data.</text>
</comment>
<reference evidence="2 3" key="1">
    <citation type="submission" date="2013-03" db="EMBL/GenBank/DDBJ databases">
        <authorList>
            <person name="Fiebig A."/>
            <person name="Goeker M."/>
            <person name="Klenk H.-P.P."/>
        </authorList>
    </citation>
    <scope>NUCLEOTIDE SEQUENCE [LARGE SCALE GENOMIC DNA]</scope>
    <source>
        <strain evidence="2 3">DSM 17492</strain>
    </source>
</reference>
<keyword evidence="1" id="KW-0812">Transmembrane</keyword>
<keyword evidence="1" id="KW-0472">Membrane</keyword>
<evidence type="ECO:0000313" key="3">
    <source>
        <dbReference type="Proteomes" id="UP000025047"/>
    </source>
</evidence>
<dbReference type="HOGENOM" id="CLU_3272372_0_0_5"/>
<evidence type="ECO:0000256" key="1">
    <source>
        <dbReference type="SAM" id="Phobius"/>
    </source>
</evidence>
<sequence length="41" mass="4343">MPTILRTDAGLGLLVAMQRDRLLFAAALLLALIIAVRIAAP</sequence>
<dbReference type="STRING" id="1122180.Lokhon_01833"/>
<organism evidence="2 3">
    <name type="scientific">Limimaricola hongkongensis DSM 17492</name>
    <dbReference type="NCBI Taxonomy" id="1122180"/>
    <lineage>
        <taxon>Bacteria</taxon>
        <taxon>Pseudomonadati</taxon>
        <taxon>Pseudomonadota</taxon>
        <taxon>Alphaproteobacteria</taxon>
        <taxon>Rhodobacterales</taxon>
        <taxon>Paracoccaceae</taxon>
        <taxon>Limimaricola</taxon>
    </lineage>
</organism>
<evidence type="ECO:0000313" key="2">
    <source>
        <dbReference type="EMBL" id="EYD71763.1"/>
    </source>
</evidence>
<dbReference type="PATRIC" id="fig|1122180.6.peg.1814"/>